<keyword evidence="4 9" id="KW-0679">Respiratory chain</keyword>
<keyword evidence="5 9" id="KW-0999">Mitochondrion inner membrane</keyword>
<accession>A0A8J5QJX8</accession>
<keyword evidence="8 9" id="KW-0472">Membrane</keyword>
<dbReference type="InterPro" id="IPR003197">
    <property type="entry name" value="QCR7"/>
</dbReference>
<organism evidence="10 11">
    <name type="scientific">[Candida] subhashii</name>
    <dbReference type="NCBI Taxonomy" id="561895"/>
    <lineage>
        <taxon>Eukaryota</taxon>
        <taxon>Fungi</taxon>
        <taxon>Dikarya</taxon>
        <taxon>Ascomycota</taxon>
        <taxon>Saccharomycotina</taxon>
        <taxon>Pichiomycetes</taxon>
        <taxon>Debaryomycetaceae</taxon>
        <taxon>Spathaspora</taxon>
    </lineage>
</organism>
<evidence type="ECO:0000313" key="11">
    <source>
        <dbReference type="Proteomes" id="UP000694255"/>
    </source>
</evidence>
<evidence type="ECO:0000256" key="9">
    <source>
        <dbReference type="PIRNR" id="PIRNR000022"/>
    </source>
</evidence>
<dbReference type="GeneID" id="73471184"/>
<dbReference type="Pfam" id="PF02271">
    <property type="entry name" value="UCR_14kD"/>
    <property type="match status" value="1"/>
</dbReference>
<dbReference type="AlphaFoldDB" id="A0A8J5QJX8"/>
<keyword evidence="7 9" id="KW-0496">Mitochondrion</keyword>
<comment type="similarity">
    <text evidence="2 9">Belongs to the UQCRB/QCR7 family.</text>
</comment>
<dbReference type="OrthoDB" id="425749at2759"/>
<reference evidence="10 11" key="1">
    <citation type="journal article" date="2021" name="DNA Res.">
        <title>Genome analysis of Candida subhashii reveals its hybrid nature and dual mitochondrial genome conformations.</title>
        <authorList>
            <person name="Mixao V."/>
            <person name="Hegedusova E."/>
            <person name="Saus E."/>
            <person name="Pryszcz L.P."/>
            <person name="Cillingova A."/>
            <person name="Nosek J."/>
            <person name="Gabaldon T."/>
        </authorList>
    </citation>
    <scope>NUCLEOTIDE SEQUENCE [LARGE SCALE GENOMIC DNA]</scope>
    <source>
        <strain evidence="10 11">CBS 10753</strain>
    </source>
</reference>
<keyword evidence="6 9" id="KW-0249">Electron transport</keyword>
<dbReference type="PIRSF" id="PIRSF000022">
    <property type="entry name" value="Bc1_14K"/>
    <property type="match status" value="1"/>
</dbReference>
<evidence type="ECO:0000256" key="8">
    <source>
        <dbReference type="ARBA" id="ARBA00023136"/>
    </source>
</evidence>
<dbReference type="GO" id="GO:0006122">
    <property type="term" value="P:mitochondrial electron transport, ubiquinol to cytochrome c"/>
    <property type="evidence" value="ECO:0007669"/>
    <property type="project" value="InterPro"/>
</dbReference>
<evidence type="ECO:0000256" key="4">
    <source>
        <dbReference type="ARBA" id="ARBA00022660"/>
    </source>
</evidence>
<evidence type="ECO:0000256" key="5">
    <source>
        <dbReference type="ARBA" id="ARBA00022792"/>
    </source>
</evidence>
<proteinExistence type="inferred from homology"/>
<dbReference type="RefSeq" id="XP_049262355.1">
    <property type="nucleotide sequence ID" value="XM_049408336.1"/>
</dbReference>
<keyword evidence="3 9" id="KW-0813">Transport</keyword>
<comment type="caution">
    <text evidence="10">The sequence shown here is derived from an EMBL/GenBank/DDBJ whole genome shotgun (WGS) entry which is preliminary data.</text>
</comment>
<evidence type="ECO:0000256" key="6">
    <source>
        <dbReference type="ARBA" id="ARBA00022982"/>
    </source>
</evidence>
<comment type="subcellular location">
    <subcellularLocation>
        <location evidence="1">Mitochondrion inner membrane</location>
        <topology evidence="1">Peripheral membrane protein</topology>
        <orientation evidence="1">Matrix side</orientation>
    </subcellularLocation>
</comment>
<evidence type="ECO:0000256" key="7">
    <source>
        <dbReference type="ARBA" id="ARBA00023128"/>
    </source>
</evidence>
<dbReference type="GO" id="GO:0005743">
    <property type="term" value="C:mitochondrial inner membrane"/>
    <property type="evidence" value="ECO:0007669"/>
    <property type="project" value="UniProtKB-SubCell"/>
</dbReference>
<evidence type="ECO:0000256" key="1">
    <source>
        <dbReference type="ARBA" id="ARBA00004443"/>
    </source>
</evidence>
<evidence type="ECO:0000256" key="3">
    <source>
        <dbReference type="ARBA" id="ARBA00022448"/>
    </source>
</evidence>
<evidence type="ECO:0000256" key="2">
    <source>
        <dbReference type="ARBA" id="ARBA00008554"/>
    </source>
</evidence>
<name>A0A8J5QJX8_9ASCO</name>
<comment type="function">
    <text evidence="9">Component of the ubiquinol-cytochrome c oxidoreductase, a multisubunit transmembrane complex that is part of the mitochondrial electron transport chain which drives oxidative phosphorylation.</text>
</comment>
<dbReference type="PANTHER" id="PTHR12022">
    <property type="entry name" value="UBIQUINOL-CYTOCHROME C REDUCTASE COMPLEX 14 KD PROTEIN"/>
    <property type="match status" value="1"/>
</dbReference>
<dbReference type="PANTHER" id="PTHR12022:SF0">
    <property type="entry name" value="CYTOCHROME B-C1 COMPLEX SUBUNIT 7"/>
    <property type="match status" value="1"/>
</dbReference>
<gene>
    <name evidence="10" type="ORF">J8A68_004384</name>
</gene>
<protein>
    <recommendedName>
        <fullName evidence="9">Cytochrome b-c1 complex subunit 7</fullName>
    </recommendedName>
</protein>
<dbReference type="EMBL" id="JAGSYN010000184">
    <property type="protein sequence ID" value="KAG7662122.1"/>
    <property type="molecule type" value="Genomic_DNA"/>
</dbReference>
<dbReference type="FunFam" id="1.10.1090.10:FF:000001">
    <property type="entry name" value="Cytochrome b-c1 complex subunit 7"/>
    <property type="match status" value="1"/>
</dbReference>
<sequence>MSFTTIVKRGEWIRSRPILAKIFIPIAKTYASYAGYREMGLKLNDLFAEETPVMQKALSRLPEAESYARNFRILTAHQCALTHSLLPADKAIQPEEDTHYLLPYILEAEKEALEKAELDNMKV</sequence>
<evidence type="ECO:0000313" key="10">
    <source>
        <dbReference type="EMBL" id="KAG7662122.1"/>
    </source>
</evidence>
<dbReference type="Proteomes" id="UP000694255">
    <property type="component" value="Unassembled WGS sequence"/>
</dbReference>
<keyword evidence="11" id="KW-1185">Reference proteome</keyword>